<accession>A0AC61S6W5</accession>
<dbReference type="Proteomes" id="UP000305401">
    <property type="component" value="Unassembled WGS sequence"/>
</dbReference>
<gene>
    <name evidence="1" type="ORF">E5990_03000</name>
</gene>
<sequence length="535" mass="57027">MKTTNQSSNGRQIAIIAMFFIFAMISFVTNLAAPIGTIWGYKFAGDSFLGMMGNMMNFAAYLFMGIPAGKLLVKIGYKKTALYAMAVGVVGLFVQYLSSVIGADTVIYEKTITVTEKIGGENVEMVRNFGVTLNFFIYLLGAFICGFCVCMLNTVVNPMLNLLGGGGNKGNQLIQTGGALNSLSATLTPFFVGALIGVLSPKTQMGDVAILLWIAIAIFIAAFVIISFVAIPEPNKGSGSAKVKYLHSPWNFRHTVLGVIAIFFYVGIEIGIPGTLNFYLADQNSTGAEVLGDASTIAGAVVAIYWLLMLVGRALSSAISGKISTRTQLLSVSVVGIVLTIAAICSPKSSRMDVPSFLYNPVESVQNTLSEANMPQTDIDAFISNPTVEALEQYTTSEQLVAKNGETVTRTVIANTNKQPYELVNALKSTPTVPISAIFLIICGLCTSVMWGGIFNLAVEGLGKYTAQASGIFMMMVVGGGIMPLVQQKIAGAAGYMPSYWLIAGMLGYILFYALIGCKNVNKDIPVDDEITNSL</sequence>
<evidence type="ECO:0000313" key="2">
    <source>
        <dbReference type="Proteomes" id="UP000305401"/>
    </source>
</evidence>
<reference evidence="1" key="1">
    <citation type="submission" date="2019-04" db="EMBL/GenBank/DDBJ databases">
        <title>Microbes associate with the intestines of laboratory mice.</title>
        <authorList>
            <person name="Navarre W."/>
            <person name="Wong E."/>
            <person name="Huang K.C."/>
            <person name="Tropini C."/>
            <person name="Ng K."/>
            <person name="Yu B."/>
        </authorList>
    </citation>
    <scope>NUCLEOTIDE SEQUENCE</scope>
    <source>
        <strain evidence="1">NM86_A22</strain>
    </source>
</reference>
<name>A0AC61S6W5_9BACT</name>
<comment type="caution">
    <text evidence="1">The sequence shown here is derived from an EMBL/GenBank/DDBJ whole genome shotgun (WGS) entry which is preliminary data.</text>
</comment>
<keyword evidence="2" id="KW-1185">Reference proteome</keyword>
<evidence type="ECO:0000313" key="1">
    <source>
        <dbReference type="EMBL" id="THG54399.1"/>
    </source>
</evidence>
<proteinExistence type="predicted"/>
<protein>
    <submittedName>
        <fullName evidence="1">Sugar MFS transporter</fullName>
    </submittedName>
</protein>
<dbReference type="EMBL" id="SSTG01000020">
    <property type="protein sequence ID" value="THG54399.1"/>
    <property type="molecule type" value="Genomic_DNA"/>
</dbReference>
<organism evidence="1 2">
    <name type="scientific">Muribaculum caecicola</name>
    <dbReference type="NCBI Taxonomy" id="3038144"/>
    <lineage>
        <taxon>Bacteria</taxon>
        <taxon>Pseudomonadati</taxon>
        <taxon>Bacteroidota</taxon>
        <taxon>Bacteroidia</taxon>
        <taxon>Bacteroidales</taxon>
        <taxon>Muribaculaceae</taxon>
        <taxon>Muribaculum</taxon>
    </lineage>
</organism>